<dbReference type="InterPro" id="IPR015421">
    <property type="entry name" value="PyrdxlP-dep_Trfase_major"/>
</dbReference>
<dbReference type="Pfam" id="PF00266">
    <property type="entry name" value="Aminotran_5"/>
    <property type="match status" value="1"/>
</dbReference>
<protein>
    <submittedName>
        <fullName evidence="11">Class V aminotransferase</fullName>
    </submittedName>
</protein>
<dbReference type="KEGG" id="phy:AJ81_02980"/>
<evidence type="ECO:0000313" key="12">
    <source>
        <dbReference type="Proteomes" id="UP000077469"/>
    </source>
</evidence>
<dbReference type="PIRSF" id="PIRSF000524">
    <property type="entry name" value="SPT"/>
    <property type="match status" value="1"/>
</dbReference>
<dbReference type="PANTHER" id="PTHR21152">
    <property type="entry name" value="AMINOTRANSFERASE CLASS V"/>
    <property type="match status" value="1"/>
</dbReference>
<dbReference type="InterPro" id="IPR000192">
    <property type="entry name" value="Aminotrans_V_dom"/>
</dbReference>
<dbReference type="GO" id="GO:0004760">
    <property type="term" value="F:L-serine-pyruvate transaminase activity"/>
    <property type="evidence" value="ECO:0007669"/>
    <property type="project" value="TreeGrafter"/>
</dbReference>
<dbReference type="PATRIC" id="fig|1123384.7.peg.584"/>
<dbReference type="Gene3D" id="3.90.1150.10">
    <property type="entry name" value="Aspartate Aminotransferase, domain 1"/>
    <property type="match status" value="1"/>
</dbReference>
<dbReference type="Gene3D" id="3.40.640.10">
    <property type="entry name" value="Type I PLP-dependent aspartate aminotransferase-like (Major domain)"/>
    <property type="match status" value="1"/>
</dbReference>
<dbReference type="InterPro" id="IPR015422">
    <property type="entry name" value="PyrdxlP-dep_Trfase_small"/>
</dbReference>
<evidence type="ECO:0000256" key="8">
    <source>
        <dbReference type="RuleBase" id="RU004075"/>
    </source>
</evidence>
<evidence type="ECO:0000256" key="5">
    <source>
        <dbReference type="ARBA" id="ARBA00022898"/>
    </source>
</evidence>
<sequence length="380" mass="42151">MKKHYIMAPGPTPVPVDVLLAGAKETIHHRTPQFLEIMEKTLDEARYLFQTSNRVYAFVSSGTGAMEAAVTNLVNPGEKAIVVVAGKFGERWKEICEAYGINVVEIALEWGEAVTPEQIEKAMKEHPDAKVIFTTHSETSTGTVIDLQAIAQITRNTDRVLVTDEVSGLLAEPLKMDEWGVDVVVAGSQKGIMMPPGLAFITLSKKAWEIVKNNKCPRYYFDLRYYEENYPDNPWTPAVNMIYMLNQSIKMIKEEGIENVWERHRILGEATRNAVKALGLELFSKRPGNVCTAVKVPAGLESKKITKLMRDKYGVTIAGGQGKISNTIFRIAHLGYVSLFDTISAISALEFTLHELGYPVKFGEGVRAAMETFHKEGVAG</sequence>
<dbReference type="Proteomes" id="UP000077469">
    <property type="component" value="Chromosome"/>
</dbReference>
<keyword evidence="12" id="KW-1185">Reference proteome</keyword>
<gene>
    <name evidence="11" type="ORF">AJ81_02980</name>
</gene>
<reference evidence="11 12" key="1">
    <citation type="submission" date="2014-01" db="EMBL/GenBank/DDBJ databases">
        <title>Genome sequencing of Thermotog hypogea.</title>
        <authorList>
            <person name="Zhang X."/>
            <person name="Alvare G."/>
            <person name="Fristensky B."/>
            <person name="Chen L."/>
            <person name="Suen T."/>
            <person name="Chen Q."/>
            <person name="Ma K."/>
        </authorList>
    </citation>
    <scope>NUCLEOTIDE SEQUENCE [LARGE SCALE GENOMIC DNA]</scope>
    <source>
        <strain evidence="11 12">DSM 11164</strain>
    </source>
</reference>
<dbReference type="FunFam" id="3.90.1150.10:FF:000031">
    <property type="entry name" value="Serine--glyoxylate aminotransferase"/>
    <property type="match status" value="1"/>
</dbReference>
<evidence type="ECO:0000313" key="11">
    <source>
        <dbReference type="EMBL" id="AJC73344.1"/>
    </source>
</evidence>
<evidence type="ECO:0000256" key="9">
    <source>
        <dbReference type="RuleBase" id="RU004504"/>
    </source>
</evidence>
<dbReference type="STRING" id="1123384.AJ81_02980"/>
<comment type="similarity">
    <text evidence="2 8">Belongs to the class-V pyridoxal-phosphate-dependent aminotransferase family.</text>
</comment>
<dbReference type="PANTHER" id="PTHR21152:SF40">
    <property type="entry name" value="ALANINE--GLYOXYLATE AMINOTRANSFERASE"/>
    <property type="match status" value="1"/>
</dbReference>
<keyword evidence="5 7" id="KW-0663">Pyridoxal phosphate</keyword>
<dbReference type="FunFam" id="3.40.640.10:FF:000027">
    <property type="entry name" value="Serine--pyruvate aminotransferase, mitochondrial"/>
    <property type="match status" value="1"/>
</dbReference>
<keyword evidence="4 11" id="KW-0808">Transferase</keyword>
<feature type="binding site" evidence="6">
    <location>
        <position position="330"/>
    </location>
    <ligand>
        <name>substrate</name>
    </ligand>
</feature>
<dbReference type="PROSITE" id="PS00595">
    <property type="entry name" value="AA_TRANSFER_CLASS_5"/>
    <property type="match status" value="1"/>
</dbReference>
<accession>A0A0X1KQ61</accession>
<keyword evidence="3 11" id="KW-0032">Aminotransferase</keyword>
<evidence type="ECO:0000256" key="6">
    <source>
        <dbReference type="PIRSR" id="PIRSR000524-1"/>
    </source>
</evidence>
<evidence type="ECO:0000256" key="7">
    <source>
        <dbReference type="PIRSR" id="PIRSR000524-50"/>
    </source>
</evidence>
<name>A0A0X1KQ61_9THEM</name>
<comment type="cofactor">
    <cofactor evidence="1 7 9">
        <name>pyridoxal 5'-phosphate</name>
        <dbReference type="ChEBI" id="CHEBI:597326"/>
    </cofactor>
</comment>
<evidence type="ECO:0000259" key="10">
    <source>
        <dbReference type="Pfam" id="PF00266"/>
    </source>
</evidence>
<feature type="domain" description="Aminotransferase class V" evidence="10">
    <location>
        <begin position="23"/>
        <end position="321"/>
    </location>
</feature>
<evidence type="ECO:0000256" key="1">
    <source>
        <dbReference type="ARBA" id="ARBA00001933"/>
    </source>
</evidence>
<dbReference type="EMBL" id="CP007141">
    <property type="protein sequence ID" value="AJC73344.1"/>
    <property type="molecule type" value="Genomic_DNA"/>
</dbReference>
<dbReference type="GO" id="GO:0019265">
    <property type="term" value="P:glycine biosynthetic process, by transamination of glyoxylate"/>
    <property type="evidence" value="ECO:0007669"/>
    <property type="project" value="TreeGrafter"/>
</dbReference>
<organism evidence="11 12">
    <name type="scientific">Pseudothermotoga hypogea DSM 11164 = NBRC 106472</name>
    <dbReference type="NCBI Taxonomy" id="1123384"/>
    <lineage>
        <taxon>Bacteria</taxon>
        <taxon>Thermotogati</taxon>
        <taxon>Thermotogota</taxon>
        <taxon>Thermotogae</taxon>
        <taxon>Thermotogales</taxon>
        <taxon>Thermotogaceae</taxon>
        <taxon>Pseudothermotoga</taxon>
    </lineage>
</organism>
<dbReference type="InterPro" id="IPR020578">
    <property type="entry name" value="Aminotrans_V_PyrdxlP_BS"/>
</dbReference>
<evidence type="ECO:0000256" key="4">
    <source>
        <dbReference type="ARBA" id="ARBA00022679"/>
    </source>
</evidence>
<dbReference type="PaxDb" id="1123384-AJ81_02980"/>
<dbReference type="InterPro" id="IPR015424">
    <property type="entry name" value="PyrdxlP-dep_Trfase"/>
</dbReference>
<evidence type="ECO:0000256" key="2">
    <source>
        <dbReference type="ARBA" id="ARBA00009236"/>
    </source>
</evidence>
<dbReference type="GO" id="GO:0008453">
    <property type="term" value="F:alanine-glyoxylate transaminase activity"/>
    <property type="evidence" value="ECO:0007669"/>
    <property type="project" value="TreeGrafter"/>
</dbReference>
<proteinExistence type="inferred from homology"/>
<dbReference type="SUPFAM" id="SSF53383">
    <property type="entry name" value="PLP-dependent transferases"/>
    <property type="match status" value="1"/>
</dbReference>
<dbReference type="InterPro" id="IPR024169">
    <property type="entry name" value="SP_NH2Trfase/AEP_transaminase"/>
</dbReference>
<feature type="modified residue" description="N6-(pyridoxal phosphate)lysine" evidence="7">
    <location>
        <position position="190"/>
    </location>
</feature>
<evidence type="ECO:0000256" key="3">
    <source>
        <dbReference type="ARBA" id="ARBA00022576"/>
    </source>
</evidence>
<dbReference type="AlphaFoldDB" id="A0A0X1KQ61"/>